<organism evidence="1">
    <name type="scientific">Tanacetum cinerariifolium</name>
    <name type="common">Dalmatian daisy</name>
    <name type="synonym">Chrysanthemum cinerariifolium</name>
    <dbReference type="NCBI Taxonomy" id="118510"/>
    <lineage>
        <taxon>Eukaryota</taxon>
        <taxon>Viridiplantae</taxon>
        <taxon>Streptophyta</taxon>
        <taxon>Embryophyta</taxon>
        <taxon>Tracheophyta</taxon>
        <taxon>Spermatophyta</taxon>
        <taxon>Magnoliopsida</taxon>
        <taxon>eudicotyledons</taxon>
        <taxon>Gunneridae</taxon>
        <taxon>Pentapetalae</taxon>
        <taxon>asterids</taxon>
        <taxon>campanulids</taxon>
        <taxon>Asterales</taxon>
        <taxon>Asteraceae</taxon>
        <taxon>Asteroideae</taxon>
        <taxon>Anthemideae</taxon>
        <taxon>Anthemidinae</taxon>
        <taxon>Tanacetum</taxon>
    </lineage>
</organism>
<protein>
    <submittedName>
        <fullName evidence="1">Uncharacterized protein</fullName>
    </submittedName>
</protein>
<sequence length="138" mass="16125">MNEHPVLTALPTPFIVDLKVDNVYRLFESRGCLLLLGLNKACSRHFTIYEKRNVYSEWSLKYIVNLDDIIKSFPRRWMECLCVYCIVLGEREEDSFLVMELDKKVVQYKIMSKTLNIISDSGDGILNCFQFIPSFDNV</sequence>
<dbReference type="EMBL" id="BKCJ010451879">
    <property type="protein sequence ID" value="GFA59475.1"/>
    <property type="molecule type" value="Genomic_DNA"/>
</dbReference>
<gene>
    <name evidence="1" type="ORF">Tci_631447</name>
</gene>
<accession>A0A699JY46</accession>
<reference evidence="1" key="1">
    <citation type="journal article" date="2019" name="Sci. Rep.">
        <title>Draft genome of Tanacetum cinerariifolium, the natural source of mosquito coil.</title>
        <authorList>
            <person name="Yamashiro T."/>
            <person name="Shiraishi A."/>
            <person name="Satake H."/>
            <person name="Nakayama K."/>
        </authorList>
    </citation>
    <scope>NUCLEOTIDE SEQUENCE</scope>
</reference>
<name>A0A699JY46_TANCI</name>
<evidence type="ECO:0000313" key="1">
    <source>
        <dbReference type="EMBL" id="GFA59475.1"/>
    </source>
</evidence>
<comment type="caution">
    <text evidence="1">The sequence shown here is derived from an EMBL/GenBank/DDBJ whole genome shotgun (WGS) entry which is preliminary data.</text>
</comment>
<proteinExistence type="predicted"/>
<dbReference type="AlphaFoldDB" id="A0A699JY46"/>